<keyword evidence="5" id="KW-1185">Reference proteome</keyword>
<feature type="transmembrane region" description="Helical" evidence="1">
    <location>
        <begin position="108"/>
        <end position="128"/>
    </location>
</feature>
<evidence type="ECO:0000313" key="3">
    <source>
        <dbReference type="EMBL" id="AOZ45665.1"/>
    </source>
</evidence>
<evidence type="ECO:0000313" key="4">
    <source>
        <dbReference type="Proteomes" id="UP000075221"/>
    </source>
</evidence>
<keyword evidence="1" id="KW-0812">Transmembrane</keyword>
<evidence type="ECO:0000313" key="2">
    <source>
        <dbReference type="EMBL" id="AMS04169.1"/>
    </source>
</evidence>
<dbReference type="Proteomes" id="UP000178666">
    <property type="component" value="Chromosome"/>
</dbReference>
<accession>A0AAC8YCC1</accession>
<protein>
    <recommendedName>
        <fullName evidence="6">DUF1304 domain-containing protein</fullName>
    </recommendedName>
</protein>
<evidence type="ECO:0000313" key="5">
    <source>
        <dbReference type="Proteomes" id="UP000178666"/>
    </source>
</evidence>
<dbReference type="PANTHER" id="PTHR38446:SF1">
    <property type="entry name" value="BLL0914 PROTEIN"/>
    <property type="match status" value="1"/>
</dbReference>
<organism evidence="2 4">
    <name type="scientific">Acidipropionibacterium acidipropionici</name>
    <dbReference type="NCBI Taxonomy" id="1748"/>
    <lineage>
        <taxon>Bacteria</taxon>
        <taxon>Bacillati</taxon>
        <taxon>Actinomycetota</taxon>
        <taxon>Actinomycetes</taxon>
        <taxon>Propionibacteriales</taxon>
        <taxon>Propionibacteriaceae</taxon>
        <taxon>Acidipropionibacterium</taxon>
    </lineage>
</organism>
<sequence length="129" mass="12943">MVIAGLVLAGLAALIHVYIFYMESIAWTGAKARATFGTTVEEAEATKSLAFNQGFYNLFLAIAVVAGIVVFLATGATAVGAALVFTGAGSMAAAALVLFASSPDKRGAALKQGILPLLGVIALAIGVAL</sequence>
<feature type="transmembrane region" description="Helical" evidence="1">
    <location>
        <begin position="81"/>
        <end position="102"/>
    </location>
</feature>
<dbReference type="RefSeq" id="WP_062818759.1">
    <property type="nucleotide sequence ID" value="NZ_CP014352.1"/>
</dbReference>
<reference evidence="2 4" key="2">
    <citation type="submission" date="2016-02" db="EMBL/GenBank/DDBJ databases">
        <title>Complete Genome Sequence of Propionibacterium acidipropionici ATCC 55737.</title>
        <authorList>
            <person name="Luna Flores C.H."/>
            <person name="Nielsen L.K."/>
            <person name="Marcellin E."/>
        </authorList>
    </citation>
    <scope>NUCLEOTIDE SEQUENCE [LARGE SCALE GENOMIC DNA]</scope>
    <source>
        <strain evidence="2 4">ATCC 55737</strain>
    </source>
</reference>
<dbReference type="PANTHER" id="PTHR38446">
    <property type="entry name" value="BLL0914 PROTEIN"/>
    <property type="match status" value="1"/>
</dbReference>
<name>A0AAC8YCC1_9ACTN</name>
<feature type="transmembrane region" description="Helical" evidence="1">
    <location>
        <begin position="56"/>
        <end position="74"/>
    </location>
</feature>
<dbReference type="EMBL" id="CP014352">
    <property type="protein sequence ID" value="AMS04169.1"/>
    <property type="molecule type" value="Genomic_DNA"/>
</dbReference>
<proteinExistence type="predicted"/>
<dbReference type="EMBL" id="CP015970">
    <property type="protein sequence ID" value="AOZ45665.1"/>
    <property type="molecule type" value="Genomic_DNA"/>
</dbReference>
<keyword evidence="1" id="KW-0472">Membrane</keyword>
<dbReference type="Pfam" id="PF06993">
    <property type="entry name" value="DUF1304"/>
    <property type="match status" value="1"/>
</dbReference>
<dbReference type="Proteomes" id="UP000075221">
    <property type="component" value="Chromosome"/>
</dbReference>
<reference evidence="3 5" key="1">
    <citation type="journal article" date="2016" name="Plant Dis.">
        <title>Improved production of propionic acid using genome shuffling.</title>
        <authorList>
            <person name="Luna-Flores C.H."/>
            <person name="Palfreyman R.W."/>
            <person name="Kromer J.O."/>
            <person name="Nielsen L.K."/>
            <person name="Marcellin E."/>
        </authorList>
    </citation>
    <scope>NUCLEOTIDE SEQUENCE [LARGE SCALE GENOMIC DNA]</scope>
    <source>
        <strain evidence="3 5">F3E8</strain>
    </source>
</reference>
<evidence type="ECO:0008006" key="6">
    <source>
        <dbReference type="Google" id="ProtNLM"/>
    </source>
</evidence>
<gene>
    <name evidence="3" type="ORF">A8L58_01860</name>
    <name evidence="2" type="ORF">AXH35_00390</name>
</gene>
<dbReference type="InterPro" id="IPR009732">
    <property type="entry name" value="DUF1304"/>
</dbReference>
<dbReference type="AlphaFoldDB" id="A0AAC8YCC1"/>
<keyword evidence="1" id="KW-1133">Transmembrane helix</keyword>
<evidence type="ECO:0000256" key="1">
    <source>
        <dbReference type="SAM" id="Phobius"/>
    </source>
</evidence>